<feature type="binding site" evidence="2">
    <location>
        <position position="86"/>
    </location>
    <ligand>
        <name>substrate</name>
    </ligand>
</feature>
<dbReference type="FunFam" id="3.40.1180.10:FF:000001">
    <property type="entry name" value="(2E,6E)-farnesyl-diphosphate-specific ditrans,polycis-undecaprenyl-diphosphate synthase"/>
    <property type="match status" value="1"/>
</dbReference>
<dbReference type="PROSITE" id="PS01066">
    <property type="entry name" value="UPP_SYNTHASE"/>
    <property type="match status" value="1"/>
</dbReference>
<evidence type="ECO:0000256" key="2">
    <source>
        <dbReference type="HAMAP-Rule" id="MF_01139"/>
    </source>
</evidence>
<dbReference type="InterPro" id="IPR036424">
    <property type="entry name" value="UPP_synth-like_sf"/>
</dbReference>
<dbReference type="GO" id="GO:0005829">
    <property type="term" value="C:cytosol"/>
    <property type="evidence" value="ECO:0007669"/>
    <property type="project" value="TreeGrafter"/>
</dbReference>
<feature type="binding site" evidence="2">
    <location>
        <begin position="36"/>
        <end position="39"/>
    </location>
    <ligand>
        <name>substrate</name>
    </ligand>
</feature>
<dbReference type="GO" id="GO:0000287">
    <property type="term" value="F:magnesium ion binding"/>
    <property type="evidence" value="ECO:0007669"/>
    <property type="project" value="UniProtKB-UniRule"/>
</dbReference>
<dbReference type="GO" id="GO:0016094">
    <property type="term" value="P:polyprenol biosynthetic process"/>
    <property type="evidence" value="ECO:0007669"/>
    <property type="project" value="TreeGrafter"/>
</dbReference>
<keyword evidence="2" id="KW-0479">Metal-binding</keyword>
<feature type="binding site" evidence="2">
    <location>
        <position position="84"/>
    </location>
    <ligand>
        <name>substrate</name>
    </ligand>
</feature>
<evidence type="ECO:0000313" key="4">
    <source>
        <dbReference type="Proteomes" id="UP000248887"/>
    </source>
</evidence>
<feature type="binding site" evidence="2">
    <location>
        <begin position="209"/>
        <end position="211"/>
    </location>
    <ligand>
        <name>substrate</name>
    </ligand>
</feature>
<comment type="caution">
    <text evidence="3">The sequence shown here is derived from an EMBL/GenBank/DDBJ whole genome shotgun (WGS) entry which is preliminary data.</text>
</comment>
<dbReference type="CDD" id="cd00475">
    <property type="entry name" value="Cis_IPPS"/>
    <property type="match status" value="1"/>
</dbReference>
<organism evidence="3 4">
    <name type="scientific">Ancylobacter novellus</name>
    <name type="common">Thiobacillus novellus</name>
    <dbReference type="NCBI Taxonomy" id="921"/>
    <lineage>
        <taxon>Bacteria</taxon>
        <taxon>Pseudomonadati</taxon>
        <taxon>Pseudomonadota</taxon>
        <taxon>Alphaproteobacteria</taxon>
        <taxon>Hyphomicrobiales</taxon>
        <taxon>Xanthobacteraceae</taxon>
        <taxon>Ancylobacter</taxon>
    </lineage>
</organism>
<feature type="binding site" evidence="2">
    <location>
        <begin position="80"/>
        <end position="82"/>
    </location>
    <ligand>
        <name>substrate</name>
    </ligand>
</feature>
<dbReference type="Proteomes" id="UP000248887">
    <property type="component" value="Unassembled WGS sequence"/>
</dbReference>
<dbReference type="AlphaFoldDB" id="A0A2W5R4E6"/>
<feature type="binding site" evidence="2">
    <location>
        <position position="35"/>
    </location>
    <ligand>
        <name>Mg(2+)</name>
        <dbReference type="ChEBI" id="CHEBI:18420"/>
    </ligand>
</feature>
<comment type="similarity">
    <text evidence="2">Belongs to the UPP synthase family.</text>
</comment>
<dbReference type="EC" id="2.5.1.-" evidence="2"/>
<protein>
    <recommendedName>
        <fullName evidence="2">Isoprenyl transferase</fullName>
        <ecNumber evidence="2">2.5.1.-</ecNumber>
    </recommendedName>
</protein>
<dbReference type="EMBL" id="QFQD01000017">
    <property type="protein sequence ID" value="PZQ83634.1"/>
    <property type="molecule type" value="Genomic_DNA"/>
</dbReference>
<dbReference type="HAMAP" id="MF_01139">
    <property type="entry name" value="ISPT"/>
    <property type="match status" value="1"/>
</dbReference>
<feature type="active site" description="Proton acceptor" evidence="2">
    <location>
        <position position="83"/>
    </location>
</feature>
<feature type="binding site" evidence="2">
    <location>
        <position position="203"/>
    </location>
    <ligand>
        <name>substrate</name>
    </ligand>
</feature>
<dbReference type="InterPro" id="IPR001441">
    <property type="entry name" value="UPP_synth-like"/>
</dbReference>
<dbReference type="PANTHER" id="PTHR10291">
    <property type="entry name" value="DEHYDRODOLICHYL DIPHOSPHATE SYNTHASE FAMILY MEMBER"/>
    <property type="match status" value="1"/>
</dbReference>
<feature type="active site" evidence="2">
    <location>
        <position position="35"/>
    </location>
</feature>
<keyword evidence="1 2" id="KW-0808">Transferase</keyword>
<gene>
    <name evidence="3" type="ORF">DI549_07205</name>
</gene>
<keyword evidence="2" id="KW-0460">Magnesium</keyword>
<accession>A0A2W5R4E6</accession>
<evidence type="ECO:0000256" key="1">
    <source>
        <dbReference type="ARBA" id="ARBA00022679"/>
    </source>
</evidence>
<proteinExistence type="inferred from homology"/>
<comment type="subunit">
    <text evidence="2">Homodimer.</text>
</comment>
<dbReference type="Pfam" id="PF01255">
    <property type="entry name" value="Prenyltransf"/>
    <property type="match status" value="1"/>
</dbReference>
<dbReference type="NCBIfam" id="NF011408">
    <property type="entry name" value="PRK14834.1"/>
    <property type="match status" value="1"/>
</dbReference>
<reference evidence="3 4" key="1">
    <citation type="submission" date="2017-08" db="EMBL/GenBank/DDBJ databases">
        <title>Infants hospitalized years apart are colonized by the same room-sourced microbial strains.</title>
        <authorList>
            <person name="Brooks B."/>
            <person name="Olm M.R."/>
            <person name="Firek B.A."/>
            <person name="Baker R."/>
            <person name="Thomas B.C."/>
            <person name="Morowitz M.J."/>
            <person name="Banfield J.F."/>
        </authorList>
    </citation>
    <scope>NUCLEOTIDE SEQUENCE [LARGE SCALE GENOMIC DNA]</scope>
    <source>
        <strain evidence="3">S2_005_001_R2_27</strain>
    </source>
</reference>
<comment type="function">
    <text evidence="2">Catalyzes the condensation of isopentenyl diphosphate (IPP) with allylic pyrophosphates generating different type of terpenoids.</text>
</comment>
<feature type="binding site" evidence="2">
    <location>
        <position position="40"/>
    </location>
    <ligand>
        <name>substrate</name>
    </ligand>
</feature>
<name>A0A2W5R4E6_ANCNO</name>
<dbReference type="SUPFAM" id="SSF64005">
    <property type="entry name" value="Undecaprenyl diphosphate synthase"/>
    <property type="match status" value="1"/>
</dbReference>
<feature type="binding site" evidence="2">
    <location>
        <position position="222"/>
    </location>
    <ligand>
        <name>Mg(2+)</name>
        <dbReference type="ChEBI" id="CHEBI:18420"/>
    </ligand>
</feature>
<comment type="cofactor">
    <cofactor evidence="2">
        <name>Mg(2+)</name>
        <dbReference type="ChEBI" id="CHEBI:18420"/>
    </cofactor>
    <text evidence="2">Binds 2 magnesium ions per subunit.</text>
</comment>
<dbReference type="PANTHER" id="PTHR10291:SF0">
    <property type="entry name" value="DEHYDRODOLICHYL DIPHOSPHATE SYNTHASE 2"/>
    <property type="match status" value="1"/>
</dbReference>
<feature type="binding site" evidence="2">
    <location>
        <position position="48"/>
    </location>
    <ligand>
        <name>substrate</name>
    </ligand>
</feature>
<dbReference type="Gene3D" id="3.40.1180.10">
    <property type="entry name" value="Decaprenyl diphosphate synthase-like"/>
    <property type="match status" value="1"/>
</dbReference>
<feature type="binding site" evidence="2">
    <location>
        <position position="52"/>
    </location>
    <ligand>
        <name>substrate</name>
    </ligand>
</feature>
<evidence type="ECO:0000313" key="3">
    <source>
        <dbReference type="EMBL" id="PZQ83634.1"/>
    </source>
</evidence>
<dbReference type="NCBIfam" id="TIGR00055">
    <property type="entry name" value="uppS"/>
    <property type="match status" value="1"/>
</dbReference>
<sequence>MAKIGVLSGASTETGTKDTTLAGGRLPRHVAIIMDGNGRWAKAHGLPRFEGHRRGVEAVRRSVAAAQDIGLEALTLYSFSSENWSRPFAEISELMGLLKRFIRSDLKRLHDKNVRVRIIGEGHPDDSEIQSLLRETELLTQNNSGLQLTVAFNYGSRNEIARAARRLAEEVAAGRLAPEQITPDRLGAELDTAGLPPLDLVIRTSGEQRLSNFLLWQAAYAELVFLPVLWPDFDRASLDNAVNEYARRERRFGGIGPDGY</sequence>
<dbReference type="InterPro" id="IPR018520">
    <property type="entry name" value="UPP_synth-like_CS"/>
</dbReference>
<dbReference type="GO" id="GO:0008834">
    <property type="term" value="F:ditrans,polycis-undecaprenyl-diphosphate synthase [(2E,6E)-farnesyl-diphosphate specific] activity"/>
    <property type="evidence" value="ECO:0007669"/>
    <property type="project" value="TreeGrafter"/>
</dbReference>